<evidence type="ECO:0000256" key="15">
    <source>
        <dbReference type="ARBA" id="ARBA00023128"/>
    </source>
</evidence>
<evidence type="ECO:0000256" key="2">
    <source>
        <dbReference type="ARBA" id="ARBA00004448"/>
    </source>
</evidence>
<keyword evidence="9 17" id="KW-0479">Metal-binding</keyword>
<dbReference type="GO" id="GO:0006122">
    <property type="term" value="P:mitochondrial electron transport, ubiquinol to cytochrome c"/>
    <property type="evidence" value="ECO:0007669"/>
    <property type="project" value="TreeGrafter"/>
</dbReference>
<feature type="domain" description="Cytochrome b/b6 N-terminal region profile" evidence="18">
    <location>
        <begin position="1"/>
        <end position="200"/>
    </location>
</feature>
<keyword evidence="10" id="KW-0999">Mitochondrion inner membrane</keyword>
<evidence type="ECO:0000256" key="4">
    <source>
        <dbReference type="ARBA" id="ARBA00013531"/>
    </source>
</evidence>
<keyword evidence="15 17" id="KW-0496">Mitochondrion</keyword>
<dbReference type="Pfam" id="PF00033">
    <property type="entry name" value="Cytochrome_B"/>
    <property type="match status" value="1"/>
</dbReference>
<keyword evidence="12 17" id="KW-1133">Transmembrane helix</keyword>
<protein>
    <recommendedName>
        <fullName evidence="4 17">Cytochrome b</fullName>
    </recommendedName>
</protein>
<name>A0A8F4M8U0_9NEOP</name>
<dbReference type="InterPro" id="IPR048260">
    <property type="entry name" value="Cytochrome_b_C_euk/bac"/>
</dbReference>
<evidence type="ECO:0000256" key="13">
    <source>
        <dbReference type="ARBA" id="ARBA00023004"/>
    </source>
</evidence>
<feature type="transmembrane region" description="Helical" evidence="17">
    <location>
        <begin position="215"/>
        <end position="238"/>
    </location>
</feature>
<dbReference type="GO" id="GO:0005743">
    <property type="term" value="C:mitochondrial inner membrane"/>
    <property type="evidence" value="ECO:0007669"/>
    <property type="project" value="UniProtKB-SubCell"/>
</dbReference>
<evidence type="ECO:0000256" key="16">
    <source>
        <dbReference type="ARBA" id="ARBA00023136"/>
    </source>
</evidence>
<comment type="subcellular location">
    <subcellularLocation>
        <location evidence="2">Mitochondrion inner membrane</location>
        <topology evidence="2">Multi-pass membrane protein</topology>
    </subcellularLocation>
</comment>
<evidence type="ECO:0000256" key="6">
    <source>
        <dbReference type="ARBA" id="ARBA00022617"/>
    </source>
</evidence>
<feature type="domain" description="Cytochrome b/b6 C-terminal region profile" evidence="19">
    <location>
        <begin position="201"/>
        <end position="361"/>
    </location>
</feature>
<dbReference type="InterPro" id="IPR005798">
    <property type="entry name" value="Cyt_b/b6_C"/>
</dbReference>
<keyword evidence="16 17" id="KW-0472">Membrane</keyword>
<comment type="similarity">
    <text evidence="17">Belongs to the cytochrome b family.</text>
</comment>
<dbReference type="PANTHER" id="PTHR19271:SF16">
    <property type="entry name" value="CYTOCHROME B"/>
    <property type="match status" value="1"/>
</dbReference>
<feature type="transmembrane region" description="Helical" evidence="17">
    <location>
        <begin position="136"/>
        <end position="157"/>
    </location>
</feature>
<evidence type="ECO:0000256" key="5">
    <source>
        <dbReference type="ARBA" id="ARBA00022448"/>
    </source>
</evidence>
<evidence type="ECO:0000256" key="11">
    <source>
        <dbReference type="ARBA" id="ARBA00022982"/>
    </source>
</evidence>
<dbReference type="Pfam" id="PF00032">
    <property type="entry name" value="Cytochrom_B_C"/>
    <property type="match status" value="1"/>
</dbReference>
<dbReference type="SUPFAM" id="SSF81342">
    <property type="entry name" value="Transmembrane di-heme cytochromes"/>
    <property type="match status" value="1"/>
</dbReference>
<dbReference type="GO" id="GO:0016491">
    <property type="term" value="F:oxidoreductase activity"/>
    <property type="evidence" value="ECO:0007669"/>
    <property type="project" value="UniProtKB-UniRule"/>
</dbReference>
<feature type="transmembrane region" description="Helical" evidence="17">
    <location>
        <begin position="20"/>
        <end position="47"/>
    </location>
</feature>
<dbReference type="PROSITE" id="PS51003">
    <property type="entry name" value="CYTB_CTER"/>
    <property type="match status" value="1"/>
</dbReference>
<evidence type="ECO:0000259" key="18">
    <source>
        <dbReference type="PROSITE" id="PS51002"/>
    </source>
</evidence>
<evidence type="ECO:0000256" key="17">
    <source>
        <dbReference type="RuleBase" id="RU362117"/>
    </source>
</evidence>
<keyword evidence="8 17" id="KW-0812">Transmembrane</keyword>
<organism evidence="20">
    <name type="scientific">Geomydoecus aurei</name>
    <dbReference type="NCBI Taxonomy" id="161607"/>
    <lineage>
        <taxon>Eukaryota</taxon>
        <taxon>Metazoa</taxon>
        <taxon>Ecdysozoa</taxon>
        <taxon>Arthropoda</taxon>
        <taxon>Hexapoda</taxon>
        <taxon>Insecta</taxon>
        <taxon>Pterygota</taxon>
        <taxon>Neoptera</taxon>
        <taxon>Paraneoptera</taxon>
        <taxon>Psocodea</taxon>
        <taxon>Troctomorpha</taxon>
        <taxon>Phthiraptera</taxon>
        <taxon>Trichodectera</taxon>
        <taxon>Trichodectidae</taxon>
        <taxon>Geomydoecus</taxon>
    </lineage>
</organism>
<dbReference type="EMBL" id="MW396901">
    <property type="protein sequence ID" value="QXE40891.1"/>
    <property type="molecule type" value="Genomic_DNA"/>
</dbReference>
<dbReference type="CDD" id="cd00290">
    <property type="entry name" value="cytochrome_b_C"/>
    <property type="match status" value="1"/>
</dbReference>
<feature type="transmembrane region" description="Helical" evidence="17">
    <location>
        <begin position="279"/>
        <end position="298"/>
    </location>
</feature>
<dbReference type="PANTHER" id="PTHR19271">
    <property type="entry name" value="CYTOCHROME B"/>
    <property type="match status" value="1"/>
</dbReference>
<dbReference type="InterPro" id="IPR005797">
    <property type="entry name" value="Cyt_b/b6_N"/>
</dbReference>
<keyword evidence="6 17" id="KW-0349">Heme</keyword>
<feature type="transmembrane region" description="Helical" evidence="17">
    <location>
        <begin position="102"/>
        <end position="124"/>
    </location>
</feature>
<keyword evidence="13 17" id="KW-0408">Iron</keyword>
<evidence type="ECO:0000256" key="10">
    <source>
        <dbReference type="ARBA" id="ARBA00022792"/>
    </source>
</evidence>
<comment type="cofactor">
    <cofactor evidence="17">
        <name>heme b</name>
        <dbReference type="ChEBI" id="CHEBI:60344"/>
    </cofactor>
    <text evidence="17">Binds 2 heme groups non-covalently.</text>
</comment>
<feature type="transmembrane region" description="Helical" evidence="17">
    <location>
        <begin position="68"/>
        <end position="90"/>
    </location>
</feature>
<evidence type="ECO:0000256" key="9">
    <source>
        <dbReference type="ARBA" id="ARBA00022723"/>
    </source>
</evidence>
<evidence type="ECO:0000256" key="1">
    <source>
        <dbReference type="ARBA" id="ARBA00002566"/>
    </source>
</evidence>
<sequence length="361" mass="40742">MGLSSTKLATHIPTPSSISYMWNFGSLLGFSMGIQIISGLFLTFYYESSLSLSFDSVVSIYFDKNGGWIFRLVHSNGASMIFIFMYAHIARGLWYGSFVLRHVWMIGVSIYLMTMAVAFLGYVLPWGQMSYWGATVITNLVSTIPFFGPDLLIWLWGGFSVSKPTLIRFFSLHFILPFVILVAILAHLAVLHITGSLNPLGVEPQSDKVHFHPYFILKDLVGLAVVFFVFLGVCLNFPDIFMDCDNFTQANPLSTPPHIQPEWYFLFAYAILRCIPSKLGGVLGLVMSVLILYTYVSLKINNPFARHRPMLKFVLLVFFVNFLSLTWLGMMPVEDPFISVSKVSSMVYFSSILTHMKLVSD</sequence>
<evidence type="ECO:0000256" key="14">
    <source>
        <dbReference type="ARBA" id="ARBA00023075"/>
    </source>
</evidence>
<accession>A0A8F4M8U0</accession>
<dbReference type="InterPro" id="IPR036150">
    <property type="entry name" value="Cyt_b/b6_C_sf"/>
</dbReference>
<evidence type="ECO:0000259" key="19">
    <source>
        <dbReference type="PROSITE" id="PS51003"/>
    </source>
</evidence>
<evidence type="ECO:0000313" key="20">
    <source>
        <dbReference type="EMBL" id="QXE40891.1"/>
    </source>
</evidence>
<keyword evidence="11 17" id="KW-0249">Electron transport</keyword>
<dbReference type="CDD" id="cd00284">
    <property type="entry name" value="Cytochrome_b_N"/>
    <property type="match status" value="1"/>
</dbReference>
<keyword evidence="5 17" id="KW-0813">Transport</keyword>
<dbReference type="GO" id="GO:0046872">
    <property type="term" value="F:metal ion binding"/>
    <property type="evidence" value="ECO:0007669"/>
    <property type="project" value="UniProtKB-UniRule"/>
</dbReference>
<keyword evidence="14" id="KW-0830">Ubiquinone</keyword>
<proteinExistence type="inferred from homology"/>
<dbReference type="AlphaFoldDB" id="A0A8F4M8U0"/>
<evidence type="ECO:0000256" key="3">
    <source>
        <dbReference type="ARBA" id="ARBA00011649"/>
    </source>
</evidence>
<dbReference type="SUPFAM" id="SSF81648">
    <property type="entry name" value="a domain/subunit of cytochrome bc1 complex (Ubiquinol-cytochrome c reductase)"/>
    <property type="match status" value="1"/>
</dbReference>
<keyword evidence="7 17" id="KW-0679">Respiratory chain</keyword>
<gene>
    <name evidence="20" type="primary">cob</name>
</gene>
<dbReference type="GO" id="GO:0008121">
    <property type="term" value="F:quinol-cytochrome-c reductase activity"/>
    <property type="evidence" value="ECO:0007669"/>
    <property type="project" value="TreeGrafter"/>
</dbReference>
<reference evidence="20" key="1">
    <citation type="submission" date="2020-12" db="EMBL/GenBank/DDBJ databases">
        <title>Mitochondrial Genome of Geomydoecus aurei, a Pocket-Gopher Louse.</title>
        <authorList>
            <person name="Spradling T.A."/>
            <person name="Place A.C."/>
            <person name="Campbell A.L."/>
            <person name="Demastes J.W."/>
        </authorList>
    </citation>
    <scope>NUCLEOTIDE SEQUENCE</scope>
</reference>
<dbReference type="InterPro" id="IPR016174">
    <property type="entry name" value="Di-haem_cyt_TM"/>
</dbReference>
<comment type="subunit">
    <text evidence="3">The main subunits of complex b-c1 are: cytochrome b, cytochrome c1 and the Rieske protein.</text>
</comment>
<evidence type="ECO:0000256" key="7">
    <source>
        <dbReference type="ARBA" id="ARBA00022660"/>
    </source>
</evidence>
<dbReference type="InterPro" id="IPR027387">
    <property type="entry name" value="Cytb/b6-like_sf"/>
</dbReference>
<dbReference type="InterPro" id="IPR048259">
    <property type="entry name" value="Cytochrome_b_N_euk/bac"/>
</dbReference>
<feature type="transmembrane region" description="Helical" evidence="17">
    <location>
        <begin position="169"/>
        <end position="194"/>
    </location>
</feature>
<evidence type="ECO:0000256" key="8">
    <source>
        <dbReference type="ARBA" id="ARBA00022692"/>
    </source>
</evidence>
<evidence type="ECO:0000256" key="12">
    <source>
        <dbReference type="ARBA" id="ARBA00022989"/>
    </source>
</evidence>
<dbReference type="Gene3D" id="1.20.810.10">
    <property type="entry name" value="Cytochrome Bc1 Complex, Chain C"/>
    <property type="match status" value="1"/>
</dbReference>
<feature type="transmembrane region" description="Helical" evidence="17">
    <location>
        <begin position="310"/>
        <end position="330"/>
    </location>
</feature>
<comment type="function">
    <text evidence="1 17">Component of the ubiquinol-cytochrome c reductase complex (complex III or cytochrome b-c1 complex) that is part of the mitochondrial respiratory chain. The b-c1 complex mediates electron transfer from ubiquinol to cytochrome c. Contributes to the generation of a proton gradient across the mitochondrial membrane that is then used for ATP synthesis.</text>
</comment>
<dbReference type="PROSITE" id="PS51002">
    <property type="entry name" value="CYTB_NTER"/>
    <property type="match status" value="1"/>
</dbReference>
<geneLocation type="mitochondrion" evidence="20"/>